<comment type="caution">
    <text evidence="3">The sequence shown here is derived from an EMBL/GenBank/DDBJ whole genome shotgun (WGS) entry which is preliminary data.</text>
</comment>
<name>A0ABV6QEW5_9ACTN</name>
<evidence type="ECO:0000256" key="1">
    <source>
        <dbReference type="SAM" id="MobiDB-lite"/>
    </source>
</evidence>
<reference evidence="3 4" key="1">
    <citation type="submission" date="2024-09" db="EMBL/GenBank/DDBJ databases">
        <authorList>
            <person name="Sun Q."/>
            <person name="Mori K."/>
        </authorList>
    </citation>
    <scope>NUCLEOTIDE SEQUENCE [LARGE SCALE GENOMIC DNA]</scope>
    <source>
        <strain evidence="3 4">CGMCC 1.15906</strain>
    </source>
</reference>
<feature type="compositionally biased region" description="Basic residues" evidence="1">
    <location>
        <begin position="96"/>
        <end position="105"/>
    </location>
</feature>
<accession>A0ABV6QEW5</accession>
<dbReference type="RefSeq" id="WP_380043887.1">
    <property type="nucleotide sequence ID" value="NZ_JBHLTC010000002.1"/>
</dbReference>
<dbReference type="Pfam" id="PF13208">
    <property type="entry name" value="TerB_N"/>
    <property type="match status" value="1"/>
</dbReference>
<proteinExistence type="predicted"/>
<protein>
    <submittedName>
        <fullName evidence="3">TerB N-terminal domain-containing protein</fullName>
    </submittedName>
</protein>
<dbReference type="Proteomes" id="UP001589890">
    <property type="component" value="Unassembled WGS sequence"/>
</dbReference>
<evidence type="ECO:0000313" key="3">
    <source>
        <dbReference type="EMBL" id="MFC0623180.1"/>
    </source>
</evidence>
<feature type="compositionally biased region" description="Basic and acidic residues" evidence="1">
    <location>
        <begin position="86"/>
        <end position="95"/>
    </location>
</feature>
<feature type="region of interest" description="Disordered" evidence="1">
    <location>
        <begin position="86"/>
        <end position="105"/>
    </location>
</feature>
<feature type="domain" description="TerB N-terminal" evidence="2">
    <location>
        <begin position="1"/>
        <end position="79"/>
    </location>
</feature>
<feature type="compositionally biased region" description="Basic residues" evidence="1">
    <location>
        <begin position="147"/>
        <end position="158"/>
    </location>
</feature>
<gene>
    <name evidence="3" type="ORF">ACFFGN_03850</name>
</gene>
<keyword evidence="4" id="KW-1185">Reference proteome</keyword>
<dbReference type="InterPro" id="IPR025266">
    <property type="entry name" value="TerB_N"/>
</dbReference>
<dbReference type="EMBL" id="JBHLTC010000002">
    <property type="protein sequence ID" value="MFC0623180.1"/>
    <property type="molecule type" value="Genomic_DNA"/>
</dbReference>
<evidence type="ECO:0000259" key="2">
    <source>
        <dbReference type="Pfam" id="PF13208"/>
    </source>
</evidence>
<organism evidence="3 4">
    <name type="scientific">Kribbella deserti</name>
    <dbReference type="NCBI Taxonomy" id="1926257"/>
    <lineage>
        <taxon>Bacteria</taxon>
        <taxon>Bacillati</taxon>
        <taxon>Actinomycetota</taxon>
        <taxon>Actinomycetes</taxon>
        <taxon>Propionibacteriales</taxon>
        <taxon>Kribbellaceae</taxon>
        <taxon>Kribbella</taxon>
    </lineage>
</organism>
<evidence type="ECO:0000313" key="4">
    <source>
        <dbReference type="Proteomes" id="UP001589890"/>
    </source>
</evidence>
<feature type="region of interest" description="Disordered" evidence="1">
    <location>
        <begin position="137"/>
        <end position="158"/>
    </location>
</feature>
<sequence length="158" mass="18355">MTPEARATYLQWLGSGRNDPSAYVGYVLLFFYGIERRVLIGMANDPMLRCELPLLRAEVQRLHSIYHQPDAEAVHAQSDRVVDALAEDSHRDRSPRSHTRRRARVHAGLPKEAWPNIFNEHLNREIRRRSDVVGIFLPSSGRLPTSTRRRRRPRLRQA</sequence>